<dbReference type="EMBL" id="KZ504982">
    <property type="protein sequence ID" value="PKU60732.1"/>
    <property type="molecule type" value="Genomic_DNA"/>
</dbReference>
<feature type="region of interest" description="Disordered" evidence="1">
    <location>
        <begin position="45"/>
        <end position="66"/>
    </location>
</feature>
<organism evidence="2 3">
    <name type="scientific">Dendrobium catenatum</name>
    <dbReference type="NCBI Taxonomy" id="906689"/>
    <lineage>
        <taxon>Eukaryota</taxon>
        <taxon>Viridiplantae</taxon>
        <taxon>Streptophyta</taxon>
        <taxon>Embryophyta</taxon>
        <taxon>Tracheophyta</taxon>
        <taxon>Spermatophyta</taxon>
        <taxon>Magnoliopsida</taxon>
        <taxon>Liliopsida</taxon>
        <taxon>Asparagales</taxon>
        <taxon>Orchidaceae</taxon>
        <taxon>Epidendroideae</taxon>
        <taxon>Malaxideae</taxon>
        <taxon>Dendrobiinae</taxon>
        <taxon>Dendrobium</taxon>
    </lineage>
</organism>
<evidence type="ECO:0000313" key="2">
    <source>
        <dbReference type="EMBL" id="PKU60732.1"/>
    </source>
</evidence>
<name>A0A2I0VBE8_9ASPA</name>
<protein>
    <submittedName>
        <fullName evidence="2">Uncharacterized protein</fullName>
    </submittedName>
</protein>
<dbReference type="Proteomes" id="UP000233837">
    <property type="component" value="Unassembled WGS sequence"/>
</dbReference>
<sequence>MAPCVSAFGIRRRSMPWPKKRAKGKVTFRTCELLSLLPMKMSQIPLGQAKGTSSKERTRTKGRRSSRAILHLLRRNEAEQQVLRLANL</sequence>
<accession>A0A2I0VBE8</accession>
<gene>
    <name evidence="2" type="ORF">MA16_Dca028416</name>
</gene>
<reference evidence="2 3" key="2">
    <citation type="journal article" date="2017" name="Nature">
        <title>The Apostasia genome and the evolution of orchids.</title>
        <authorList>
            <person name="Zhang G.Q."/>
            <person name="Liu K.W."/>
            <person name="Li Z."/>
            <person name="Lohaus R."/>
            <person name="Hsiao Y.Y."/>
            <person name="Niu S.C."/>
            <person name="Wang J.Y."/>
            <person name="Lin Y.C."/>
            <person name="Xu Q."/>
            <person name="Chen L.J."/>
            <person name="Yoshida K."/>
            <person name="Fujiwara S."/>
            <person name="Wang Z.W."/>
            <person name="Zhang Y.Q."/>
            <person name="Mitsuda N."/>
            <person name="Wang M."/>
            <person name="Liu G.H."/>
            <person name="Pecoraro L."/>
            <person name="Huang H.X."/>
            <person name="Xiao X.J."/>
            <person name="Lin M."/>
            <person name="Wu X.Y."/>
            <person name="Wu W.L."/>
            <person name="Chen Y.Y."/>
            <person name="Chang S.B."/>
            <person name="Sakamoto S."/>
            <person name="Ohme-Takagi M."/>
            <person name="Yagi M."/>
            <person name="Zeng S.J."/>
            <person name="Shen C.Y."/>
            <person name="Yeh C.M."/>
            <person name="Luo Y.B."/>
            <person name="Tsai W.C."/>
            <person name="Van de Peer Y."/>
            <person name="Liu Z.J."/>
        </authorList>
    </citation>
    <scope>NUCLEOTIDE SEQUENCE [LARGE SCALE GENOMIC DNA]</scope>
    <source>
        <tissue evidence="2">The whole plant</tissue>
    </source>
</reference>
<evidence type="ECO:0000256" key="1">
    <source>
        <dbReference type="SAM" id="MobiDB-lite"/>
    </source>
</evidence>
<keyword evidence="3" id="KW-1185">Reference proteome</keyword>
<reference evidence="2 3" key="1">
    <citation type="journal article" date="2016" name="Sci. Rep.">
        <title>The Dendrobium catenatum Lindl. genome sequence provides insights into polysaccharide synthase, floral development and adaptive evolution.</title>
        <authorList>
            <person name="Zhang G.Q."/>
            <person name="Xu Q."/>
            <person name="Bian C."/>
            <person name="Tsai W.C."/>
            <person name="Yeh C.M."/>
            <person name="Liu K.W."/>
            <person name="Yoshida K."/>
            <person name="Zhang L.S."/>
            <person name="Chang S.B."/>
            <person name="Chen F."/>
            <person name="Shi Y."/>
            <person name="Su Y.Y."/>
            <person name="Zhang Y.Q."/>
            <person name="Chen L.J."/>
            <person name="Yin Y."/>
            <person name="Lin M."/>
            <person name="Huang H."/>
            <person name="Deng H."/>
            <person name="Wang Z.W."/>
            <person name="Zhu S.L."/>
            <person name="Zhao X."/>
            <person name="Deng C."/>
            <person name="Niu S.C."/>
            <person name="Huang J."/>
            <person name="Wang M."/>
            <person name="Liu G.H."/>
            <person name="Yang H.J."/>
            <person name="Xiao X.J."/>
            <person name="Hsiao Y.Y."/>
            <person name="Wu W.L."/>
            <person name="Chen Y.Y."/>
            <person name="Mitsuda N."/>
            <person name="Ohme-Takagi M."/>
            <person name="Luo Y.B."/>
            <person name="Van de Peer Y."/>
            <person name="Liu Z.J."/>
        </authorList>
    </citation>
    <scope>NUCLEOTIDE SEQUENCE [LARGE SCALE GENOMIC DNA]</scope>
    <source>
        <tissue evidence="2">The whole plant</tissue>
    </source>
</reference>
<evidence type="ECO:0000313" key="3">
    <source>
        <dbReference type="Proteomes" id="UP000233837"/>
    </source>
</evidence>
<dbReference type="AlphaFoldDB" id="A0A2I0VBE8"/>
<proteinExistence type="predicted"/>